<proteinExistence type="predicted"/>
<dbReference type="SMART" id="SM00028">
    <property type="entry name" value="TPR"/>
    <property type="match status" value="5"/>
</dbReference>
<dbReference type="PROSITE" id="PS51257">
    <property type="entry name" value="PROKAR_LIPOPROTEIN"/>
    <property type="match status" value="1"/>
</dbReference>
<feature type="chain" id="PRO_5045537087" description="Protein involved in gliding motility SprE" evidence="2">
    <location>
        <begin position="19"/>
        <end position="845"/>
    </location>
</feature>
<dbReference type="RefSeq" id="WP_380749500.1">
    <property type="nucleotide sequence ID" value="NZ_JBHULT010000006.1"/>
</dbReference>
<keyword evidence="1" id="KW-0802">TPR repeat</keyword>
<dbReference type="SUPFAM" id="SSF48452">
    <property type="entry name" value="TPR-like"/>
    <property type="match status" value="1"/>
</dbReference>
<gene>
    <name evidence="3" type="ORF">ACFSTG_05780</name>
</gene>
<comment type="caution">
    <text evidence="3">The sequence shown here is derived from an EMBL/GenBank/DDBJ whole genome shotgun (WGS) entry which is preliminary data.</text>
</comment>
<evidence type="ECO:0000313" key="3">
    <source>
        <dbReference type="EMBL" id="MFD2517396.1"/>
    </source>
</evidence>
<dbReference type="InterPro" id="IPR011990">
    <property type="entry name" value="TPR-like_helical_dom_sf"/>
</dbReference>
<dbReference type="Pfam" id="PF13181">
    <property type="entry name" value="TPR_8"/>
    <property type="match status" value="1"/>
</dbReference>
<reference evidence="4" key="1">
    <citation type="journal article" date="2019" name="Int. J. Syst. Evol. Microbiol.">
        <title>The Global Catalogue of Microorganisms (GCM) 10K type strain sequencing project: providing services to taxonomists for standard genome sequencing and annotation.</title>
        <authorList>
            <consortium name="The Broad Institute Genomics Platform"/>
            <consortium name="The Broad Institute Genome Sequencing Center for Infectious Disease"/>
            <person name="Wu L."/>
            <person name="Ma J."/>
        </authorList>
    </citation>
    <scope>NUCLEOTIDE SEQUENCE [LARGE SCALE GENOMIC DNA]</scope>
    <source>
        <strain evidence="4">KCTC 42585</strain>
    </source>
</reference>
<dbReference type="InterPro" id="IPR019734">
    <property type="entry name" value="TPR_rpt"/>
</dbReference>
<keyword evidence="2" id="KW-0732">Signal</keyword>
<organism evidence="3 4">
    <name type="scientific">Salinimicrobium flavum</name>
    <dbReference type="NCBI Taxonomy" id="1737065"/>
    <lineage>
        <taxon>Bacteria</taxon>
        <taxon>Pseudomonadati</taxon>
        <taxon>Bacteroidota</taxon>
        <taxon>Flavobacteriia</taxon>
        <taxon>Flavobacteriales</taxon>
        <taxon>Flavobacteriaceae</taxon>
        <taxon>Salinimicrobium</taxon>
    </lineage>
</organism>
<feature type="repeat" description="TPR" evidence="1">
    <location>
        <begin position="230"/>
        <end position="263"/>
    </location>
</feature>
<evidence type="ECO:0000256" key="2">
    <source>
        <dbReference type="SAM" id="SignalP"/>
    </source>
</evidence>
<evidence type="ECO:0000256" key="1">
    <source>
        <dbReference type="PROSITE-ProRule" id="PRU00339"/>
    </source>
</evidence>
<protein>
    <recommendedName>
        <fullName evidence="5">Protein involved in gliding motility SprE</fullName>
    </recommendedName>
</protein>
<name>A0ABW5IVD0_9FLAO</name>
<evidence type="ECO:0008006" key="5">
    <source>
        <dbReference type="Google" id="ProtNLM"/>
    </source>
</evidence>
<keyword evidence="4" id="KW-1185">Reference proteome</keyword>
<evidence type="ECO:0000313" key="4">
    <source>
        <dbReference type="Proteomes" id="UP001597468"/>
    </source>
</evidence>
<dbReference type="Gene3D" id="1.25.40.10">
    <property type="entry name" value="Tetratricopeptide repeat domain"/>
    <property type="match status" value="4"/>
</dbReference>
<accession>A0ABW5IVD0</accession>
<dbReference type="EMBL" id="JBHULT010000006">
    <property type="protein sequence ID" value="MFD2517396.1"/>
    <property type="molecule type" value="Genomic_DNA"/>
</dbReference>
<sequence>MKAFTKGILLLLLVAAIAGCSRKKNTFLNRNWHAVTAEYNTLYNGNLALELGKEELNQNYADNYWEILPVEPLYVSDEVMAPGENTNPNFAVAEEKAVKAIQRHSMLIEDREKNPQIDEAYLLLGKARYYDQRFVPALEAFNYVLHKYPLSNTINEARIWREKTNLRLEFNEVAIKNLKKILKEEKLKEQDRAHASAMLAQAYINTGAQDSAVSHIRTAAELSDNKDDQGRYYFITGQLYNNLGKVDSADIAFQEVINLNRKTPRIYHINAHIARINNMDVGDAEKAAAFAMLTDLEKDRENRPYLDRIYFQLAEFHYQNDSVQLAVDYYNRSLRSPSSDLYLQALDYETLGNINFDAAQFETAGTYYDSTLQKLAENSREFRLIKKKRDNLNDVIYYEDLARTTDSILYLASLSDEEQLEYFTTYTNKLKERAESQLPGEDETENVAENYFEKKRTGMPGVPNPGSAFYFYNPTTVAYGKQEFFRIWGQRELTDNWRTGGSTGFAGGGDVEVSEEMLANDPVFDPQTYVASIPRDEAQIDSLFNERNFANYQLGLIYREKFRENELAAEKLEFLLAHDPEERLEVPTRYNLYKIYSEMGEMAKAEALKNDILFRFPESRYAAILQNPESLLQDENNPTALYENLYRLYEQQQYGEVIKQSKELSQQFAGDEIVPKLELLKAMAEGRLNGFESYRENLNYVALNYPQTAEGVKAQELLTTALPSLSQNEFQSDSVANTFKLVFPFEKGQAGEAEALKEKIEKILLELNYSDLRVSLDVYDPQEMFVVVHGFRSSERANGLAELFSVNKKYQINQKSFYISTPNYRIAQIHKNIDTYLESLQTPPN</sequence>
<dbReference type="PROSITE" id="PS50005">
    <property type="entry name" value="TPR"/>
    <property type="match status" value="1"/>
</dbReference>
<dbReference type="Proteomes" id="UP001597468">
    <property type="component" value="Unassembled WGS sequence"/>
</dbReference>
<feature type="signal peptide" evidence="2">
    <location>
        <begin position="1"/>
        <end position="18"/>
    </location>
</feature>